<gene>
    <name evidence="1" type="ORF">N475_19625</name>
</gene>
<organism evidence="1 2">
    <name type="scientific">Pseudoalteromonas luteoviolacea DSM 6061</name>
    <dbReference type="NCBI Taxonomy" id="1365250"/>
    <lineage>
        <taxon>Bacteria</taxon>
        <taxon>Pseudomonadati</taxon>
        <taxon>Pseudomonadota</taxon>
        <taxon>Gammaproteobacteria</taxon>
        <taxon>Alteromonadales</taxon>
        <taxon>Pseudoalteromonadaceae</taxon>
        <taxon>Pseudoalteromonas</taxon>
    </lineage>
</organism>
<dbReference type="PATRIC" id="fig|1365250.3.peg.3624"/>
<reference evidence="1 2" key="1">
    <citation type="submission" date="2013-07" db="EMBL/GenBank/DDBJ databases">
        <title>Comparative Genomic and Metabolomic Analysis of Twelve Strains of Pseudoalteromonas luteoviolacea.</title>
        <authorList>
            <person name="Vynne N.G."/>
            <person name="Mansson M."/>
            <person name="Gram L."/>
        </authorList>
    </citation>
    <scope>NUCLEOTIDE SEQUENCE [LARGE SCALE GENOMIC DNA]</scope>
    <source>
        <strain evidence="1 2">DSM 6061</strain>
    </source>
</reference>
<evidence type="ECO:0000313" key="2">
    <source>
        <dbReference type="Proteomes" id="UP000076643"/>
    </source>
</evidence>
<evidence type="ECO:0008006" key="3">
    <source>
        <dbReference type="Google" id="ProtNLM"/>
    </source>
</evidence>
<sequence length="150" mass="16679">MNFLLRLAVLFGCLFLASCDGDPYSGFGCIAPESHPAVAHARSLTTKQLETIYSETQKLSNTLVPESYKAQFMKPEIPETLNFLSAELIRVYRSEGPYIILANCFDERIELRVSASGAPVKRITLSWAEPTNENPYATGSQVLWETNNDA</sequence>
<comment type="caution">
    <text evidence="1">The sequence shown here is derived from an EMBL/GenBank/DDBJ whole genome shotgun (WGS) entry which is preliminary data.</text>
</comment>
<dbReference type="RefSeq" id="WP_063365663.1">
    <property type="nucleotide sequence ID" value="NZ_AQHB01000018.1"/>
</dbReference>
<dbReference type="PROSITE" id="PS51257">
    <property type="entry name" value="PROKAR_LIPOPROTEIN"/>
    <property type="match status" value="1"/>
</dbReference>
<protein>
    <recommendedName>
        <fullName evidence="3">Lipoprotein</fullName>
    </recommendedName>
</protein>
<name>A0A166VTU2_9GAMM</name>
<proteinExistence type="predicted"/>
<dbReference type="Proteomes" id="UP000076643">
    <property type="component" value="Unassembled WGS sequence"/>
</dbReference>
<evidence type="ECO:0000313" key="1">
    <source>
        <dbReference type="EMBL" id="KZN33782.1"/>
    </source>
</evidence>
<accession>A0A166VTU2</accession>
<dbReference type="EMBL" id="AUYB01000121">
    <property type="protein sequence ID" value="KZN33782.1"/>
    <property type="molecule type" value="Genomic_DNA"/>
</dbReference>
<keyword evidence="2" id="KW-1185">Reference proteome</keyword>
<dbReference type="AlphaFoldDB" id="A0A166VTU2"/>